<dbReference type="InterPro" id="IPR002738">
    <property type="entry name" value="RNase_P_p30"/>
</dbReference>
<dbReference type="GO" id="GO:0016787">
    <property type="term" value="F:hydrolase activity"/>
    <property type="evidence" value="ECO:0007669"/>
    <property type="project" value="UniProtKB-KW"/>
</dbReference>
<dbReference type="Gene3D" id="3.20.20.140">
    <property type="entry name" value="Metal-dependent hydrolases"/>
    <property type="match status" value="1"/>
</dbReference>
<dbReference type="GO" id="GO:0008033">
    <property type="term" value="P:tRNA processing"/>
    <property type="evidence" value="ECO:0007669"/>
    <property type="project" value="UniProtKB-KW"/>
</dbReference>
<evidence type="ECO:0000313" key="6">
    <source>
        <dbReference type="EMBL" id="KAD4385049.1"/>
    </source>
</evidence>
<evidence type="ECO:0000313" key="7">
    <source>
        <dbReference type="Proteomes" id="UP000326396"/>
    </source>
</evidence>
<keyword evidence="5" id="KW-0539">Nucleus</keyword>
<evidence type="ECO:0000256" key="2">
    <source>
        <dbReference type="ARBA" id="ARBA00007331"/>
    </source>
</evidence>
<evidence type="ECO:0000256" key="5">
    <source>
        <dbReference type="ARBA" id="ARBA00023242"/>
    </source>
</evidence>
<evidence type="ECO:0000256" key="3">
    <source>
        <dbReference type="ARBA" id="ARBA00022694"/>
    </source>
</evidence>
<evidence type="ECO:0000256" key="1">
    <source>
        <dbReference type="ARBA" id="ARBA00004123"/>
    </source>
</evidence>
<comment type="similarity">
    <text evidence="2">Belongs to the eukaryotic/archaeal RNase P protein component 3 family.</text>
</comment>
<dbReference type="EMBL" id="SZYD01000013">
    <property type="protein sequence ID" value="KAD4385049.1"/>
    <property type="molecule type" value="Genomic_DNA"/>
</dbReference>
<proteinExistence type="inferred from homology"/>
<dbReference type="GO" id="GO:0003723">
    <property type="term" value="F:RNA binding"/>
    <property type="evidence" value="ECO:0007669"/>
    <property type="project" value="TreeGrafter"/>
</dbReference>
<dbReference type="OrthoDB" id="17948at2759"/>
<dbReference type="FunFam" id="3.20.20.140:FF:000044">
    <property type="entry name" value="Polymerase/histidinol phosphatase-like protein"/>
    <property type="match status" value="1"/>
</dbReference>
<dbReference type="SUPFAM" id="SSF89550">
    <property type="entry name" value="PHP domain-like"/>
    <property type="match status" value="1"/>
</dbReference>
<organism evidence="6 7">
    <name type="scientific">Mikania micrantha</name>
    <name type="common">bitter vine</name>
    <dbReference type="NCBI Taxonomy" id="192012"/>
    <lineage>
        <taxon>Eukaryota</taxon>
        <taxon>Viridiplantae</taxon>
        <taxon>Streptophyta</taxon>
        <taxon>Embryophyta</taxon>
        <taxon>Tracheophyta</taxon>
        <taxon>Spermatophyta</taxon>
        <taxon>Magnoliopsida</taxon>
        <taxon>eudicotyledons</taxon>
        <taxon>Gunneridae</taxon>
        <taxon>Pentapetalae</taxon>
        <taxon>asterids</taxon>
        <taxon>campanulids</taxon>
        <taxon>Asterales</taxon>
        <taxon>Asteraceae</taxon>
        <taxon>Asteroideae</taxon>
        <taxon>Heliantheae alliance</taxon>
        <taxon>Eupatorieae</taxon>
        <taxon>Mikania</taxon>
    </lineage>
</organism>
<sequence length="654" mass="72368">MGFFDLNIPYTESPKRNSTADKSLRLKLAVKAMELGYSGVAYNRTITGVMSEADRCSIYLFPLSSVLKVSPSISTAVNLHRRLLNVPTTAPFRQYTRLTVVVDTPAQGSSLNSGNPVLKTYDVVAVRPLKQDSFDQACKNYEVDIIAIDFSENRFRLKQPVVKAAIERGVYFEITYSGLVMDAQLRRQIISNAKLLVDWTRGKNVIFSSAAPSVTELRGPYDVANLACLLGFSRERAKASVSRTCRLLLENSLRKKKYFKEAIRVELISSTEDGFDDWLKWDPISSGEGDLQLNDMANLFAASNKESKTANAIDFVSVMNELPSHGLQINDMIPETKLDFNLHDSQEKDGLLKSSNDILPANENFEILTSSEAGETCDMIIEEPEKQNVPLKALEDIHEENIIDEKESENICSDVPNPGILISFDDNPSNLQCEEAINFSPNASIFPLMAASNEAECYPFSNACLPEEVLEEHTCDTKEVADAPVSSCLAFSGVSVNEAILEEHKRVTVENVSNAPSSALATLKSRDELQINGCNSVHDVPMECAAFSGVSLNEDVLEEHKSVTVENVSTAPSGELATLRSHVMMQINCCNSVLEPPEDVSMNVEVKDDSQMNCLSAQESTSGMTRISDKIRDGRLRWFGHMKRRQAMTPVRAE</sequence>
<reference evidence="6 7" key="1">
    <citation type="submission" date="2019-05" db="EMBL/GenBank/DDBJ databases">
        <title>Mikania micrantha, genome provides insights into the molecular mechanism of rapid growth.</title>
        <authorList>
            <person name="Liu B."/>
        </authorList>
    </citation>
    <scope>NUCLEOTIDE SEQUENCE [LARGE SCALE GENOMIC DNA]</scope>
    <source>
        <strain evidence="6">NLD-2019</strain>
        <tissue evidence="6">Leaf</tissue>
    </source>
</reference>
<keyword evidence="3" id="KW-0819">tRNA processing</keyword>
<dbReference type="PANTHER" id="PTHR13031:SF0">
    <property type="entry name" value="RIBONUCLEASE P PROTEIN SUBUNIT P30"/>
    <property type="match status" value="1"/>
</dbReference>
<gene>
    <name evidence="6" type="ORF">E3N88_25217</name>
</gene>
<dbReference type="AlphaFoldDB" id="A0A5N6N456"/>
<evidence type="ECO:0000256" key="4">
    <source>
        <dbReference type="ARBA" id="ARBA00022801"/>
    </source>
</evidence>
<keyword evidence="4" id="KW-0378">Hydrolase</keyword>
<dbReference type="Proteomes" id="UP000326396">
    <property type="component" value="Linkage Group LG3"/>
</dbReference>
<dbReference type="PANTHER" id="PTHR13031">
    <property type="entry name" value="RIBONUCLEASE P SUBUNIT P30"/>
    <property type="match status" value="1"/>
</dbReference>
<dbReference type="InterPro" id="IPR016195">
    <property type="entry name" value="Pol/histidinol_Pase-like"/>
</dbReference>
<accession>A0A5N6N456</accession>
<keyword evidence="7" id="KW-1185">Reference proteome</keyword>
<dbReference type="Pfam" id="PF01876">
    <property type="entry name" value="RNase_P_p30"/>
    <property type="match status" value="1"/>
</dbReference>
<name>A0A5N6N456_9ASTR</name>
<comment type="caution">
    <text evidence="6">The sequence shown here is derived from an EMBL/GenBank/DDBJ whole genome shotgun (WGS) entry which is preliminary data.</text>
</comment>
<comment type="subcellular location">
    <subcellularLocation>
        <location evidence="1">Nucleus</location>
    </subcellularLocation>
</comment>
<dbReference type="GO" id="GO:0005655">
    <property type="term" value="C:nucleolar ribonuclease P complex"/>
    <property type="evidence" value="ECO:0007669"/>
    <property type="project" value="TreeGrafter"/>
</dbReference>
<protein>
    <submittedName>
        <fullName evidence="6">Uncharacterized protein</fullName>
    </submittedName>
</protein>